<evidence type="ECO:0000256" key="4">
    <source>
        <dbReference type="ARBA" id="ARBA00022475"/>
    </source>
</evidence>
<evidence type="ECO:0000313" key="9">
    <source>
        <dbReference type="EMBL" id="TRY17530.1"/>
    </source>
</evidence>
<dbReference type="Proteomes" id="UP000317638">
    <property type="component" value="Unassembled WGS sequence"/>
</dbReference>
<comment type="similarity">
    <text evidence="2">Belongs to the autoinducer-2 exporter (AI-2E) (TC 2.A.86) family.</text>
</comment>
<organism evidence="9 10">
    <name type="scientific">Tessaracoccus rhinocerotis</name>
    <dbReference type="NCBI Taxonomy" id="1689449"/>
    <lineage>
        <taxon>Bacteria</taxon>
        <taxon>Bacillati</taxon>
        <taxon>Actinomycetota</taxon>
        <taxon>Actinomycetes</taxon>
        <taxon>Propionibacteriales</taxon>
        <taxon>Propionibacteriaceae</taxon>
        <taxon>Tessaracoccus</taxon>
    </lineage>
</organism>
<evidence type="ECO:0000256" key="5">
    <source>
        <dbReference type="ARBA" id="ARBA00022692"/>
    </source>
</evidence>
<dbReference type="PANTHER" id="PTHR21716:SF53">
    <property type="entry name" value="PERMEASE PERM-RELATED"/>
    <property type="match status" value="1"/>
</dbReference>
<gene>
    <name evidence="9" type="ORF">FOJ82_12975</name>
</gene>
<keyword evidence="10" id="KW-1185">Reference proteome</keyword>
<evidence type="ECO:0000256" key="6">
    <source>
        <dbReference type="ARBA" id="ARBA00022989"/>
    </source>
</evidence>
<evidence type="ECO:0000256" key="8">
    <source>
        <dbReference type="SAM" id="Phobius"/>
    </source>
</evidence>
<evidence type="ECO:0000256" key="3">
    <source>
        <dbReference type="ARBA" id="ARBA00022448"/>
    </source>
</evidence>
<accession>A0A553JYJ8</accession>
<evidence type="ECO:0000256" key="2">
    <source>
        <dbReference type="ARBA" id="ARBA00009773"/>
    </source>
</evidence>
<protein>
    <submittedName>
        <fullName evidence="9">AI-2E family transporter</fullName>
    </submittedName>
</protein>
<dbReference type="Pfam" id="PF01594">
    <property type="entry name" value="AI-2E_transport"/>
    <property type="match status" value="1"/>
</dbReference>
<feature type="transmembrane region" description="Helical" evidence="8">
    <location>
        <begin position="289"/>
        <end position="309"/>
    </location>
</feature>
<dbReference type="GO" id="GO:0055085">
    <property type="term" value="P:transmembrane transport"/>
    <property type="evidence" value="ECO:0007669"/>
    <property type="project" value="TreeGrafter"/>
</dbReference>
<keyword evidence="7 8" id="KW-0472">Membrane</keyword>
<keyword evidence="5 8" id="KW-0812">Transmembrane</keyword>
<feature type="transmembrane region" description="Helical" evidence="8">
    <location>
        <begin position="210"/>
        <end position="230"/>
    </location>
</feature>
<sequence length="405" mass="43927">MGWRERRRDRKERLKDRRMAARARRLAGRFFGDARRGAKQFLTPEPEDRPAPVPPVVVSGESRLLKTSPFALGFWGAIGVLVAVALFAAVGEVSNILILVVMSLFLALGLSPAVEFLARRRVPRGVAVMVVTLTLLGIIGLGITALVPIFSSQIQDLAKSLPTAIDNLNNNPQIAAWDEQYQLLGRLEEFLVSGDLIQNLFGGIWGAGRILANVVFSLIMTLVLTIYFLASLPSIKETIYRLAPASRRARARYLADEIFRGISGYITGMFMIVSVASGCAFIFMNFAGLGQYSLALSFITALFCFIPLVGSSLAMIVVALVGFAVNPTIGIVTIIYFLIYQQFDAYVLYPNVMKRTVKVPGALVVLSAIIGGTLLGVIGALIAIPTAAAVLLLFREVVIPHLDAT</sequence>
<keyword evidence="3" id="KW-0813">Transport</keyword>
<feature type="transmembrane region" description="Helical" evidence="8">
    <location>
        <begin position="316"/>
        <end position="341"/>
    </location>
</feature>
<feature type="transmembrane region" description="Helical" evidence="8">
    <location>
        <begin position="262"/>
        <end position="283"/>
    </location>
</feature>
<evidence type="ECO:0000313" key="10">
    <source>
        <dbReference type="Proteomes" id="UP000317638"/>
    </source>
</evidence>
<dbReference type="GO" id="GO:0005886">
    <property type="term" value="C:plasma membrane"/>
    <property type="evidence" value="ECO:0007669"/>
    <property type="project" value="UniProtKB-SubCell"/>
</dbReference>
<dbReference type="EMBL" id="VKKG01000005">
    <property type="protein sequence ID" value="TRY17530.1"/>
    <property type="molecule type" value="Genomic_DNA"/>
</dbReference>
<dbReference type="OrthoDB" id="4016357at2"/>
<name>A0A553JYJ8_9ACTN</name>
<feature type="transmembrane region" description="Helical" evidence="8">
    <location>
        <begin position="70"/>
        <end position="90"/>
    </location>
</feature>
<reference evidence="9 10" key="1">
    <citation type="submission" date="2019-07" db="EMBL/GenBank/DDBJ databases">
        <authorList>
            <person name="Zhou L.-Y."/>
        </authorList>
    </citation>
    <scope>NUCLEOTIDE SEQUENCE [LARGE SCALE GENOMIC DNA]</scope>
    <source>
        <strain evidence="9 10">YIM 101269</strain>
    </source>
</reference>
<evidence type="ECO:0000256" key="7">
    <source>
        <dbReference type="ARBA" id="ARBA00023136"/>
    </source>
</evidence>
<keyword evidence="6 8" id="KW-1133">Transmembrane helix</keyword>
<dbReference type="InterPro" id="IPR002549">
    <property type="entry name" value="AI-2E-like"/>
</dbReference>
<keyword evidence="4" id="KW-1003">Cell membrane</keyword>
<comment type="subcellular location">
    <subcellularLocation>
        <location evidence="1">Cell membrane</location>
        <topology evidence="1">Multi-pass membrane protein</topology>
    </subcellularLocation>
</comment>
<feature type="transmembrane region" description="Helical" evidence="8">
    <location>
        <begin position="361"/>
        <end position="394"/>
    </location>
</feature>
<dbReference type="AlphaFoldDB" id="A0A553JYJ8"/>
<feature type="transmembrane region" description="Helical" evidence="8">
    <location>
        <begin position="96"/>
        <end position="114"/>
    </location>
</feature>
<evidence type="ECO:0000256" key="1">
    <source>
        <dbReference type="ARBA" id="ARBA00004651"/>
    </source>
</evidence>
<comment type="caution">
    <text evidence="9">The sequence shown here is derived from an EMBL/GenBank/DDBJ whole genome shotgun (WGS) entry which is preliminary data.</text>
</comment>
<dbReference type="PANTHER" id="PTHR21716">
    <property type="entry name" value="TRANSMEMBRANE PROTEIN"/>
    <property type="match status" value="1"/>
</dbReference>
<feature type="transmembrane region" description="Helical" evidence="8">
    <location>
        <begin position="126"/>
        <end position="150"/>
    </location>
</feature>
<proteinExistence type="inferred from homology"/>